<comment type="caution">
    <text evidence="1">The sequence shown here is derived from an EMBL/GenBank/DDBJ whole genome shotgun (WGS) entry which is preliminary data.</text>
</comment>
<gene>
    <name evidence="1" type="ORF">KIPB_007520</name>
</gene>
<reference evidence="1 2" key="1">
    <citation type="journal article" date="2018" name="PLoS ONE">
        <title>The draft genome of Kipferlia bialata reveals reductive genome evolution in fornicate parasites.</title>
        <authorList>
            <person name="Tanifuji G."/>
            <person name="Takabayashi S."/>
            <person name="Kume K."/>
            <person name="Takagi M."/>
            <person name="Nakayama T."/>
            <person name="Kamikawa R."/>
            <person name="Inagaki Y."/>
            <person name="Hashimoto T."/>
        </authorList>
    </citation>
    <scope>NUCLEOTIDE SEQUENCE [LARGE SCALE GENOMIC DNA]</scope>
    <source>
        <strain evidence="1">NY0173</strain>
    </source>
</reference>
<accession>A0A391NN17</accession>
<sequence>MAQDRDQRVTLEKAVSTSIASLTTRVTQGLQRMEQSLVKKPLRPTFDRPVSHIHLEIGMSTTETFTLTVPPAMMTFDLLVKGNVIVKLFGTQMIEHRGDGGFLISLCRTKDRIMAIGSRNGGGSSVTSTTQFPLDQTAVIPVQVVAYFPNVSVTVCNVNTNFA</sequence>
<evidence type="ECO:0000313" key="2">
    <source>
        <dbReference type="Proteomes" id="UP000265618"/>
    </source>
</evidence>
<proteinExistence type="predicted"/>
<organism evidence="1 2">
    <name type="scientific">Kipferlia bialata</name>
    <dbReference type="NCBI Taxonomy" id="797122"/>
    <lineage>
        <taxon>Eukaryota</taxon>
        <taxon>Metamonada</taxon>
        <taxon>Carpediemonas-like organisms</taxon>
        <taxon>Kipferlia</taxon>
    </lineage>
</organism>
<dbReference type="Proteomes" id="UP000265618">
    <property type="component" value="Unassembled WGS sequence"/>
</dbReference>
<name>A0A391NN17_9EUKA</name>
<keyword evidence="2" id="KW-1185">Reference proteome</keyword>
<evidence type="ECO:0000313" key="1">
    <source>
        <dbReference type="EMBL" id="GCA63047.1"/>
    </source>
</evidence>
<dbReference type="EMBL" id="BDIP01002138">
    <property type="protein sequence ID" value="GCA63047.1"/>
    <property type="molecule type" value="Genomic_DNA"/>
</dbReference>
<dbReference type="AlphaFoldDB" id="A0A391NN17"/>
<protein>
    <submittedName>
        <fullName evidence="1">Uncharacterized protein</fullName>
    </submittedName>
</protein>